<dbReference type="PANTHER" id="PTHR33383">
    <property type="entry name" value="MEMBRANE PROTEIN INSERTION EFFICIENCY FACTOR-RELATED"/>
    <property type="match status" value="1"/>
</dbReference>
<dbReference type="InterPro" id="IPR002696">
    <property type="entry name" value="Membr_insert_effic_factor_YidD"/>
</dbReference>
<protein>
    <recommendedName>
        <fullName evidence="1">Putative membrane protein insertion efficiency factor</fullName>
    </recommendedName>
</protein>
<keyword evidence="1" id="KW-0472">Membrane</keyword>
<organism evidence="2 3">
    <name type="scientific">Vagococcus penaei</name>
    <dbReference type="NCBI Taxonomy" id="633807"/>
    <lineage>
        <taxon>Bacteria</taxon>
        <taxon>Bacillati</taxon>
        <taxon>Bacillota</taxon>
        <taxon>Bacilli</taxon>
        <taxon>Lactobacillales</taxon>
        <taxon>Enterococcaceae</taxon>
        <taxon>Vagococcus</taxon>
    </lineage>
</organism>
<dbReference type="KEGG" id="vpi:BW732_03055"/>
<name>A0A1Q2D4U9_9ENTE</name>
<keyword evidence="1" id="KW-1003">Cell membrane</keyword>
<comment type="subcellular location">
    <subcellularLocation>
        <location evidence="1">Cell membrane</location>
        <topology evidence="1">Peripheral membrane protein</topology>
        <orientation evidence="1">Cytoplasmic side</orientation>
    </subcellularLocation>
</comment>
<dbReference type="NCBIfam" id="TIGR00278">
    <property type="entry name" value="membrane protein insertion efficiency factor YidD"/>
    <property type="match status" value="1"/>
</dbReference>
<dbReference type="EMBL" id="CP019609">
    <property type="protein sequence ID" value="AQP53311.1"/>
    <property type="molecule type" value="Genomic_DNA"/>
</dbReference>
<gene>
    <name evidence="2" type="ORF">BW732_03055</name>
</gene>
<comment type="function">
    <text evidence="1">Could be involved in insertion of integral membrane proteins into the membrane.</text>
</comment>
<dbReference type="OrthoDB" id="9801753at2"/>
<dbReference type="Pfam" id="PF01809">
    <property type="entry name" value="YidD"/>
    <property type="match status" value="1"/>
</dbReference>
<evidence type="ECO:0000313" key="2">
    <source>
        <dbReference type="EMBL" id="AQP53311.1"/>
    </source>
</evidence>
<keyword evidence="3" id="KW-1185">Reference proteome</keyword>
<proteinExistence type="inferred from homology"/>
<evidence type="ECO:0000313" key="3">
    <source>
        <dbReference type="Proteomes" id="UP000188246"/>
    </source>
</evidence>
<sequence>MFKKLFILPVRFYQKFISPLLPKSCRYYPTCSQYMIDAINYHGVVKGTAMGTSRILRCHPFVKGGIDYVPKKFSLKRNLDETYPGPYKKMKKANN</sequence>
<dbReference type="HAMAP" id="MF_00386">
    <property type="entry name" value="UPF0161_YidD"/>
    <property type="match status" value="1"/>
</dbReference>
<dbReference type="RefSeq" id="WP_077275405.1">
    <property type="nucleotide sequence ID" value="NZ_CP019609.1"/>
</dbReference>
<dbReference type="AlphaFoldDB" id="A0A1Q2D4U9"/>
<dbReference type="PANTHER" id="PTHR33383:SF1">
    <property type="entry name" value="MEMBRANE PROTEIN INSERTION EFFICIENCY FACTOR-RELATED"/>
    <property type="match status" value="1"/>
</dbReference>
<dbReference type="GO" id="GO:0005886">
    <property type="term" value="C:plasma membrane"/>
    <property type="evidence" value="ECO:0007669"/>
    <property type="project" value="UniProtKB-SubCell"/>
</dbReference>
<evidence type="ECO:0000256" key="1">
    <source>
        <dbReference type="HAMAP-Rule" id="MF_00386"/>
    </source>
</evidence>
<dbReference type="STRING" id="633807.BW732_03055"/>
<comment type="similarity">
    <text evidence="1">Belongs to the UPF0161 family.</text>
</comment>
<accession>A0A1Q2D4U9</accession>
<dbReference type="Proteomes" id="UP000188246">
    <property type="component" value="Chromosome"/>
</dbReference>
<dbReference type="SMART" id="SM01234">
    <property type="entry name" value="Haemolytic"/>
    <property type="match status" value="1"/>
</dbReference>
<reference evidence="2 3" key="1">
    <citation type="journal article" date="2010" name="Int. J. Syst. Evol. Microbiol.">
        <title>Vagococcus penaei sp. nov., isolated from spoilage microbiota of cooked shrimp (Penaeus vannamei).</title>
        <authorList>
            <person name="Jaffres E."/>
            <person name="Prevost H."/>
            <person name="Rossero A."/>
            <person name="Joffraud J.J."/>
            <person name="Dousset X."/>
        </authorList>
    </citation>
    <scope>NUCLEOTIDE SEQUENCE [LARGE SCALE GENOMIC DNA]</scope>
    <source>
        <strain evidence="2 3">CD276</strain>
    </source>
</reference>